<dbReference type="Gene3D" id="3.30.70.120">
    <property type="match status" value="1"/>
</dbReference>
<proteinExistence type="predicted"/>
<reference evidence="1 2" key="1">
    <citation type="submission" date="2017-03" db="EMBL/GenBank/DDBJ databases">
        <title>Genome sequence of Clostridium oryzae DSM 28571.</title>
        <authorList>
            <person name="Poehlein A."/>
            <person name="Daniel R."/>
        </authorList>
    </citation>
    <scope>NUCLEOTIDE SEQUENCE [LARGE SCALE GENOMIC DNA]</scope>
    <source>
        <strain evidence="1 2">DSM 28571</strain>
    </source>
</reference>
<dbReference type="RefSeq" id="WP_079424819.1">
    <property type="nucleotide sequence ID" value="NZ_MZGV01000025.1"/>
</dbReference>
<comment type="caution">
    <text evidence="1">The sequence shown here is derived from an EMBL/GenBank/DDBJ whole genome shotgun (WGS) entry which is preliminary data.</text>
</comment>
<accession>A0A1V4IM01</accession>
<dbReference type="InterPro" id="IPR011322">
    <property type="entry name" value="N-reg_PII-like_a/b"/>
</dbReference>
<name>A0A1V4IM01_9CLOT</name>
<evidence type="ECO:0000313" key="2">
    <source>
        <dbReference type="Proteomes" id="UP000190080"/>
    </source>
</evidence>
<protein>
    <recommendedName>
        <fullName evidence="3">Cyclic di-AMP receptor A</fullName>
    </recommendedName>
</protein>
<dbReference type="InterPro" id="IPR015867">
    <property type="entry name" value="N-reg_PII/ATP_PRibTrfase_C"/>
</dbReference>
<dbReference type="STRING" id="1450648.CLORY_24450"/>
<sequence length="109" mass="11729">MKLIIAIVQDDDASDLIDVLTDDGFRVTKLATTGGFLKSGNTTLMMGVEKEDVDKVLSVIEDVCKTRDQVVTSPSPMAGATGVYVPYPVEVEVGGATIFVLDVDNFIRF</sequence>
<dbReference type="PANTHER" id="PTHR38456">
    <property type="entry name" value="CYCLIC DI-AMP RECEPTOR A"/>
    <property type="match status" value="1"/>
</dbReference>
<organism evidence="1 2">
    <name type="scientific">Clostridium oryzae</name>
    <dbReference type="NCBI Taxonomy" id="1450648"/>
    <lineage>
        <taxon>Bacteria</taxon>
        <taxon>Bacillati</taxon>
        <taxon>Bacillota</taxon>
        <taxon>Clostridia</taxon>
        <taxon>Eubacteriales</taxon>
        <taxon>Clostridiaceae</taxon>
        <taxon>Clostridium</taxon>
    </lineage>
</organism>
<dbReference type="EMBL" id="MZGV01000025">
    <property type="protein sequence ID" value="OPJ61052.1"/>
    <property type="molecule type" value="Genomic_DNA"/>
</dbReference>
<gene>
    <name evidence="1" type="ORF">CLORY_24450</name>
</gene>
<dbReference type="AlphaFoldDB" id="A0A1V4IM01"/>
<dbReference type="Proteomes" id="UP000190080">
    <property type="component" value="Unassembled WGS sequence"/>
</dbReference>
<keyword evidence="2" id="KW-1185">Reference proteome</keyword>
<dbReference type="InterPro" id="IPR010375">
    <property type="entry name" value="CdAMP_rec"/>
</dbReference>
<dbReference type="OrthoDB" id="9794275at2"/>
<evidence type="ECO:0000313" key="1">
    <source>
        <dbReference type="EMBL" id="OPJ61052.1"/>
    </source>
</evidence>
<evidence type="ECO:0008006" key="3">
    <source>
        <dbReference type="Google" id="ProtNLM"/>
    </source>
</evidence>
<dbReference type="PANTHER" id="PTHR38456:SF1">
    <property type="entry name" value="CYCLIC DI-AMP RECEPTOR A"/>
    <property type="match status" value="1"/>
</dbReference>
<dbReference type="SUPFAM" id="SSF54913">
    <property type="entry name" value="GlnB-like"/>
    <property type="match status" value="1"/>
</dbReference>
<dbReference type="Pfam" id="PF06153">
    <property type="entry name" value="CdAMP_rec"/>
    <property type="match status" value="1"/>
</dbReference>